<protein>
    <submittedName>
        <fullName evidence="1">Uncharacterized protein</fullName>
    </submittedName>
</protein>
<accession>A0A7S2UTL1</accession>
<organism evidence="1">
    <name type="scientific">Fibrocapsa japonica</name>
    <dbReference type="NCBI Taxonomy" id="94617"/>
    <lineage>
        <taxon>Eukaryota</taxon>
        <taxon>Sar</taxon>
        <taxon>Stramenopiles</taxon>
        <taxon>Ochrophyta</taxon>
        <taxon>Raphidophyceae</taxon>
        <taxon>Chattonellales</taxon>
        <taxon>Chattonellaceae</taxon>
        <taxon>Fibrocapsa</taxon>
    </lineage>
</organism>
<reference evidence="1" key="1">
    <citation type="submission" date="2021-01" db="EMBL/GenBank/DDBJ databases">
        <authorList>
            <person name="Corre E."/>
            <person name="Pelletier E."/>
            <person name="Niang G."/>
            <person name="Scheremetjew M."/>
            <person name="Finn R."/>
            <person name="Kale V."/>
            <person name="Holt S."/>
            <person name="Cochrane G."/>
            <person name="Meng A."/>
            <person name="Brown T."/>
            <person name="Cohen L."/>
        </authorList>
    </citation>
    <scope>NUCLEOTIDE SEQUENCE</scope>
    <source>
        <strain evidence="1">CCMP1661</strain>
    </source>
</reference>
<evidence type="ECO:0000313" key="1">
    <source>
        <dbReference type="EMBL" id="CAD9858857.1"/>
    </source>
</evidence>
<dbReference type="EMBL" id="HBHR01003065">
    <property type="protein sequence ID" value="CAD9858857.1"/>
    <property type="molecule type" value="Transcribed_RNA"/>
</dbReference>
<sequence length="108" mass="12133">MMDVDTNNTVAEQAAAEQAKAVADAAHAKALEEAIRLHMDTSEDLIQLKKDQVGPASHKSYQSSGVRFLYWMLHKKSPTCTEDFVTFVGNVKKQKKKESIAKIHKRVY</sequence>
<gene>
    <name evidence="1" type="ORF">FJAP1339_LOCUS1376</name>
</gene>
<name>A0A7S2UTL1_9STRA</name>
<dbReference type="AlphaFoldDB" id="A0A7S2UTL1"/>
<proteinExistence type="predicted"/>